<dbReference type="SMART" id="SM00220">
    <property type="entry name" value="S_TKc"/>
    <property type="match status" value="1"/>
</dbReference>
<evidence type="ECO:0000259" key="5">
    <source>
        <dbReference type="PROSITE" id="PS50011"/>
    </source>
</evidence>
<dbReference type="RefSeq" id="WP_148618703.1">
    <property type="nucleotide sequence ID" value="NZ_CP042912.1"/>
</dbReference>
<dbReference type="InterPro" id="IPR008271">
    <property type="entry name" value="Ser/Thr_kinase_AS"/>
</dbReference>
<dbReference type="PROSITE" id="PS00108">
    <property type="entry name" value="PROTEIN_KINASE_ST"/>
    <property type="match status" value="1"/>
</dbReference>
<gene>
    <name evidence="6" type="primary">pknL_1</name>
    <name evidence="6" type="ORF">MFFC18_16320</name>
</gene>
<evidence type="ECO:0000256" key="2">
    <source>
        <dbReference type="ARBA" id="ARBA00022741"/>
    </source>
</evidence>
<dbReference type="OrthoDB" id="6111975at2"/>
<dbReference type="InterPro" id="IPR000719">
    <property type="entry name" value="Prot_kinase_dom"/>
</dbReference>
<reference evidence="6 7" key="1">
    <citation type="submission" date="2019-08" db="EMBL/GenBank/DDBJ databases">
        <title>Deep-cultivation of Planctomycetes and their phenomic and genomic characterization uncovers novel biology.</title>
        <authorList>
            <person name="Wiegand S."/>
            <person name="Jogler M."/>
            <person name="Boedeker C."/>
            <person name="Pinto D."/>
            <person name="Vollmers J."/>
            <person name="Rivas-Marin E."/>
            <person name="Kohn T."/>
            <person name="Peeters S.H."/>
            <person name="Heuer A."/>
            <person name="Rast P."/>
            <person name="Oberbeckmann S."/>
            <person name="Bunk B."/>
            <person name="Jeske O."/>
            <person name="Meyerdierks A."/>
            <person name="Storesund J.E."/>
            <person name="Kallscheuer N."/>
            <person name="Luecker S."/>
            <person name="Lage O.M."/>
            <person name="Pohl T."/>
            <person name="Merkel B.J."/>
            <person name="Hornburger P."/>
            <person name="Mueller R.-W."/>
            <person name="Bruemmer F."/>
            <person name="Labrenz M."/>
            <person name="Spormann A.M."/>
            <person name="Op den Camp H."/>
            <person name="Overmann J."/>
            <person name="Amann R."/>
            <person name="Jetten M.S.M."/>
            <person name="Mascher T."/>
            <person name="Medema M.H."/>
            <person name="Devos D.P."/>
            <person name="Kaster A.-K."/>
            <person name="Ovreas L."/>
            <person name="Rohde M."/>
            <person name="Galperin M.Y."/>
            <person name="Jogler C."/>
        </authorList>
    </citation>
    <scope>NUCLEOTIDE SEQUENCE [LARGE SCALE GENOMIC DNA]</scope>
    <source>
        <strain evidence="6 7">FC18</strain>
    </source>
</reference>
<dbReference type="Pfam" id="PF00069">
    <property type="entry name" value="Pkinase"/>
    <property type="match status" value="1"/>
</dbReference>
<keyword evidence="1 6" id="KW-0808">Transferase</keyword>
<feature type="domain" description="Protein kinase" evidence="5">
    <location>
        <begin position="84"/>
        <end position="337"/>
    </location>
</feature>
<evidence type="ECO:0000256" key="3">
    <source>
        <dbReference type="ARBA" id="ARBA00022777"/>
    </source>
</evidence>
<proteinExistence type="predicted"/>
<organism evidence="6 7">
    <name type="scientific">Mariniblastus fucicola</name>
    <dbReference type="NCBI Taxonomy" id="980251"/>
    <lineage>
        <taxon>Bacteria</taxon>
        <taxon>Pseudomonadati</taxon>
        <taxon>Planctomycetota</taxon>
        <taxon>Planctomycetia</taxon>
        <taxon>Pirellulales</taxon>
        <taxon>Pirellulaceae</taxon>
        <taxon>Mariniblastus</taxon>
    </lineage>
</organism>
<sequence length="353" mass="39430">MSPLQFVGELDTVPTPAFQLEVIAVDIELELTRGVKPPLQKYLSDFPYLGDEIPDVYADVVEAFIRNFCPVRSSLGGLKSTPEYDIGEEIDRGGMGVVYSAVQKSINRRVALKVLFLAREDIFTEARKAAVLNHRNICRIYDAGKIGEFPFMAMQFVQGQTLKRTLSQNRLSVEDAICVIVQVADALATAHRSNLVHFDVKPENIVTGVTGHAWLMDFGVAKKRSEIFSDATRLQPVSPVYCAPEQLSLQYGERGFRSDIYSLGLVLYELVTGRRAYDGDLSQIIDQLKHDPPRRPTDYDSRIPAELEAICLKAIQKQPGDRFGSMLEFRNSLTAFALKSNIDIHRAIVSTTT</sequence>
<keyword evidence="3 6" id="KW-0418">Kinase</keyword>
<dbReference type="GO" id="GO:0005524">
    <property type="term" value="F:ATP binding"/>
    <property type="evidence" value="ECO:0007669"/>
    <property type="project" value="UniProtKB-KW"/>
</dbReference>
<dbReference type="Proteomes" id="UP000322214">
    <property type="component" value="Chromosome"/>
</dbReference>
<dbReference type="SUPFAM" id="SSF56112">
    <property type="entry name" value="Protein kinase-like (PK-like)"/>
    <property type="match status" value="1"/>
</dbReference>
<keyword evidence="7" id="KW-1185">Reference proteome</keyword>
<dbReference type="AlphaFoldDB" id="A0A5B9PG87"/>
<name>A0A5B9PG87_9BACT</name>
<dbReference type="PANTHER" id="PTHR43289:SF34">
    <property type="entry name" value="SERINE_THREONINE-PROTEIN KINASE YBDM-RELATED"/>
    <property type="match status" value="1"/>
</dbReference>
<dbReference type="CDD" id="cd14014">
    <property type="entry name" value="STKc_PknB_like"/>
    <property type="match status" value="1"/>
</dbReference>
<evidence type="ECO:0000313" key="7">
    <source>
        <dbReference type="Proteomes" id="UP000322214"/>
    </source>
</evidence>
<dbReference type="KEGG" id="mff:MFFC18_16320"/>
<keyword evidence="2" id="KW-0547">Nucleotide-binding</keyword>
<dbReference type="Gene3D" id="3.30.200.20">
    <property type="entry name" value="Phosphorylase Kinase, domain 1"/>
    <property type="match status" value="1"/>
</dbReference>
<accession>A0A5B9PG87</accession>
<dbReference type="Gene3D" id="1.10.510.10">
    <property type="entry name" value="Transferase(Phosphotransferase) domain 1"/>
    <property type="match status" value="1"/>
</dbReference>
<evidence type="ECO:0000313" key="6">
    <source>
        <dbReference type="EMBL" id="QEG21773.1"/>
    </source>
</evidence>
<evidence type="ECO:0000256" key="1">
    <source>
        <dbReference type="ARBA" id="ARBA00022679"/>
    </source>
</evidence>
<evidence type="ECO:0000256" key="4">
    <source>
        <dbReference type="ARBA" id="ARBA00022840"/>
    </source>
</evidence>
<dbReference type="GO" id="GO:0004674">
    <property type="term" value="F:protein serine/threonine kinase activity"/>
    <property type="evidence" value="ECO:0007669"/>
    <property type="project" value="UniProtKB-EC"/>
</dbReference>
<dbReference type="PANTHER" id="PTHR43289">
    <property type="entry name" value="MITOGEN-ACTIVATED PROTEIN KINASE KINASE KINASE 20-RELATED"/>
    <property type="match status" value="1"/>
</dbReference>
<dbReference type="EC" id="2.7.11.1" evidence="6"/>
<dbReference type="EMBL" id="CP042912">
    <property type="protein sequence ID" value="QEG21773.1"/>
    <property type="molecule type" value="Genomic_DNA"/>
</dbReference>
<dbReference type="InterPro" id="IPR011009">
    <property type="entry name" value="Kinase-like_dom_sf"/>
</dbReference>
<protein>
    <submittedName>
        <fullName evidence="6">Serine/threonine-protein kinase PknL</fullName>
        <ecNumber evidence="6">2.7.11.1</ecNumber>
    </submittedName>
</protein>
<dbReference type="PROSITE" id="PS50011">
    <property type="entry name" value="PROTEIN_KINASE_DOM"/>
    <property type="match status" value="1"/>
</dbReference>
<keyword evidence="4" id="KW-0067">ATP-binding</keyword>
<dbReference type="STRING" id="980251.GCA_001642875_03233"/>